<evidence type="ECO:0000313" key="2">
    <source>
        <dbReference type="EMBL" id="MBO2456916.1"/>
    </source>
</evidence>
<dbReference type="EMBL" id="JAGEPF010000003">
    <property type="protein sequence ID" value="MBO2456916.1"/>
    <property type="molecule type" value="Genomic_DNA"/>
</dbReference>
<proteinExistence type="predicted"/>
<comment type="caution">
    <text evidence="2">The sequence shown here is derived from an EMBL/GenBank/DDBJ whole genome shotgun (WGS) entry which is preliminary data.</text>
</comment>
<accession>A0ABS3RJK0</accession>
<sequence>MDHITRTVPATGSVSAVLVGGPASIPQTSRDRMVGPHDQKIKLPHHGGYEHFERAGDAVDGAPDRQVVFTWTMRTEIAE</sequence>
<evidence type="ECO:0000256" key="1">
    <source>
        <dbReference type="SAM" id="MobiDB-lite"/>
    </source>
</evidence>
<name>A0ABS3RJK0_9ACTN</name>
<dbReference type="RefSeq" id="WP_208237372.1">
    <property type="nucleotide sequence ID" value="NZ_JAGEPF010000003.1"/>
</dbReference>
<gene>
    <name evidence="2" type="ORF">J4709_04825</name>
</gene>
<dbReference type="Proteomes" id="UP000680206">
    <property type="component" value="Unassembled WGS sequence"/>
</dbReference>
<dbReference type="InterPro" id="IPR046030">
    <property type="entry name" value="DUF5988"/>
</dbReference>
<feature type="compositionally biased region" description="Basic and acidic residues" evidence="1">
    <location>
        <begin position="29"/>
        <end position="38"/>
    </location>
</feature>
<reference evidence="2 3" key="1">
    <citation type="submission" date="2021-03" db="EMBL/GenBank/DDBJ databases">
        <title>Actinomadura violae sp. nov., isolated from lichen in Thailand.</title>
        <authorList>
            <person name="Kanchanasin P."/>
            <person name="Saeng-In P."/>
            <person name="Phongsopitanun W."/>
            <person name="Yuki M."/>
            <person name="Kudo T."/>
            <person name="Ohkuma M."/>
            <person name="Tanasupawat S."/>
        </authorList>
    </citation>
    <scope>NUCLEOTIDE SEQUENCE [LARGE SCALE GENOMIC DNA]</scope>
    <source>
        <strain evidence="2 3">LCR2-06</strain>
    </source>
</reference>
<feature type="region of interest" description="Disordered" evidence="1">
    <location>
        <begin position="18"/>
        <end position="38"/>
    </location>
</feature>
<dbReference type="Pfam" id="PF19450">
    <property type="entry name" value="DUF5988"/>
    <property type="match status" value="1"/>
</dbReference>
<keyword evidence="3" id="KW-1185">Reference proteome</keyword>
<organism evidence="2 3">
    <name type="scientific">Actinomadura violacea</name>
    <dbReference type="NCBI Taxonomy" id="2819934"/>
    <lineage>
        <taxon>Bacteria</taxon>
        <taxon>Bacillati</taxon>
        <taxon>Actinomycetota</taxon>
        <taxon>Actinomycetes</taxon>
        <taxon>Streptosporangiales</taxon>
        <taxon>Thermomonosporaceae</taxon>
        <taxon>Actinomadura</taxon>
    </lineage>
</organism>
<evidence type="ECO:0000313" key="3">
    <source>
        <dbReference type="Proteomes" id="UP000680206"/>
    </source>
</evidence>
<protein>
    <submittedName>
        <fullName evidence="2">Uncharacterized protein</fullName>
    </submittedName>
</protein>